<sequence>MKHLTMSIIGGGIAGLCTALALQNRGIRAEVFEASPKLEPVGAGLGLGANAMLAFKELGIYDDVVQIGKSLPSFTLYDHLGKRISHTQFDPNDTIGSFTIHRANLHELLLSRLDPAQIHLGKRVVKYQAEDFSVSLTFDDGSTHITNYLIVADGIHSAVRQTLLPASVPRYSGYTCWRAVIDNTSLKISQSSETWGSKGRIGLVPLPDNLLYWFICINAKKGDLKHYGVKELSSRFDQYHAPIPQVLAATDDHQLIHNDIIDLKPLSQFAFGRTVLIGDAAHATTPNMGQGACQAIEDAVVLGQCVEKITDTEEAFRLFEKRRLGRTRWIVDTSWRLGKAAQLENGLLIGLRNAALRSLPPSVNNRQLDKIKTVDFLSNTN</sequence>
<dbReference type="SUPFAM" id="SSF51905">
    <property type="entry name" value="FAD/NAD(P)-binding domain"/>
    <property type="match status" value="1"/>
</dbReference>
<evidence type="ECO:0000313" key="5">
    <source>
        <dbReference type="Proteomes" id="UP001610063"/>
    </source>
</evidence>
<dbReference type="NCBIfam" id="NF005243">
    <property type="entry name" value="PRK06753.1"/>
    <property type="match status" value="1"/>
</dbReference>
<accession>A0ABW7NB15</accession>
<dbReference type="InterPro" id="IPR036188">
    <property type="entry name" value="FAD/NAD-bd_sf"/>
</dbReference>
<dbReference type="PRINTS" id="PR00420">
    <property type="entry name" value="RNGMNOXGNASE"/>
</dbReference>
<keyword evidence="2 4" id="KW-0503">Monooxygenase</keyword>
<evidence type="ECO:0000259" key="3">
    <source>
        <dbReference type="Pfam" id="PF01494"/>
    </source>
</evidence>
<reference evidence="4 5" key="1">
    <citation type="journal article" date="2013" name="Int. J. Syst. Evol. Microbiol.">
        <title>Marinoscillum luteum sp. nov., isolated from marine sediment.</title>
        <authorList>
            <person name="Cha I.T."/>
            <person name="Park S.J."/>
            <person name="Kim S.J."/>
            <person name="Kim J.G."/>
            <person name="Jung M.Y."/>
            <person name="Shin K.S."/>
            <person name="Kwon K.K."/>
            <person name="Yang S.H."/>
            <person name="Seo Y.S."/>
            <person name="Rhee S.K."/>
        </authorList>
    </citation>
    <scope>NUCLEOTIDE SEQUENCE [LARGE SCALE GENOMIC DNA]</scope>
    <source>
        <strain evidence="4 5">KCTC 23939</strain>
    </source>
</reference>
<protein>
    <submittedName>
        <fullName evidence="4">FAD-dependent monooxygenase</fullName>
    </submittedName>
</protein>
<dbReference type="RefSeq" id="WP_395417206.1">
    <property type="nucleotide sequence ID" value="NZ_JBIPKE010000015.1"/>
</dbReference>
<organism evidence="4 5">
    <name type="scientific">Marinoscillum luteum</name>
    <dbReference type="NCBI Taxonomy" id="861051"/>
    <lineage>
        <taxon>Bacteria</taxon>
        <taxon>Pseudomonadati</taxon>
        <taxon>Bacteroidota</taxon>
        <taxon>Cytophagia</taxon>
        <taxon>Cytophagales</taxon>
        <taxon>Reichenbachiellaceae</taxon>
        <taxon>Marinoscillum</taxon>
    </lineage>
</organism>
<dbReference type="Proteomes" id="UP001610063">
    <property type="component" value="Unassembled WGS sequence"/>
</dbReference>
<gene>
    <name evidence="4" type="ORF">ACHKAR_09425</name>
</gene>
<feature type="domain" description="FAD-binding" evidence="3">
    <location>
        <begin position="7"/>
        <end position="304"/>
    </location>
</feature>
<dbReference type="InterPro" id="IPR002938">
    <property type="entry name" value="FAD-bd"/>
</dbReference>
<name>A0ABW7NB15_9BACT</name>
<dbReference type="Gene3D" id="3.50.50.60">
    <property type="entry name" value="FAD/NAD(P)-binding domain"/>
    <property type="match status" value="1"/>
</dbReference>
<evidence type="ECO:0000313" key="4">
    <source>
        <dbReference type="EMBL" id="MFH6983659.1"/>
    </source>
</evidence>
<dbReference type="GO" id="GO:0004497">
    <property type="term" value="F:monooxygenase activity"/>
    <property type="evidence" value="ECO:0007669"/>
    <property type="project" value="UniProtKB-KW"/>
</dbReference>
<dbReference type="PANTHER" id="PTHR13789:SF309">
    <property type="entry name" value="PUTATIVE (AFU_ORTHOLOGUE AFUA_6G14510)-RELATED"/>
    <property type="match status" value="1"/>
</dbReference>
<comment type="caution">
    <text evidence="4">The sequence shown here is derived from an EMBL/GenBank/DDBJ whole genome shotgun (WGS) entry which is preliminary data.</text>
</comment>
<dbReference type="Pfam" id="PF01494">
    <property type="entry name" value="FAD_binding_3"/>
    <property type="match status" value="1"/>
</dbReference>
<keyword evidence="5" id="KW-1185">Reference proteome</keyword>
<dbReference type="EMBL" id="JBIPKE010000015">
    <property type="protein sequence ID" value="MFH6983659.1"/>
    <property type="molecule type" value="Genomic_DNA"/>
</dbReference>
<proteinExistence type="predicted"/>
<evidence type="ECO:0000256" key="2">
    <source>
        <dbReference type="ARBA" id="ARBA00023033"/>
    </source>
</evidence>
<dbReference type="InterPro" id="IPR050493">
    <property type="entry name" value="FAD-dep_Monooxygenase_BioMet"/>
</dbReference>
<dbReference type="PANTHER" id="PTHR13789">
    <property type="entry name" value="MONOOXYGENASE"/>
    <property type="match status" value="1"/>
</dbReference>
<evidence type="ECO:0000256" key="1">
    <source>
        <dbReference type="ARBA" id="ARBA00023002"/>
    </source>
</evidence>
<keyword evidence="1" id="KW-0560">Oxidoreductase</keyword>